<dbReference type="Gene3D" id="3.40.630.30">
    <property type="match status" value="1"/>
</dbReference>
<dbReference type="SUPFAM" id="SSF55729">
    <property type="entry name" value="Acyl-CoA N-acyltransferases (Nat)"/>
    <property type="match status" value="1"/>
</dbReference>
<dbReference type="GO" id="GO:0008999">
    <property type="term" value="F:protein-N-terminal-alanine acetyltransferase activity"/>
    <property type="evidence" value="ECO:0007669"/>
    <property type="project" value="UniProtKB-EC"/>
</dbReference>
<evidence type="ECO:0000256" key="2">
    <source>
        <dbReference type="RuleBase" id="RU363094"/>
    </source>
</evidence>
<accession>A0A4R3JKB3</accession>
<sequence>MTAGPMTADEMAALQARAYTHMPPWSALALTEMMSSPLALLVTAPNGFALARVVADEAELLALAVDPDCQRQGIARALLVKLEHDAHTRGAETCFLEVAETNGPARAFYATMGYEMAGKRGGYYRQKDGPAVDALLMKKSLTFG</sequence>
<dbReference type="Proteomes" id="UP000295696">
    <property type="component" value="Unassembled WGS sequence"/>
</dbReference>
<dbReference type="InterPro" id="IPR006464">
    <property type="entry name" value="AcTrfase_RimI/Ard1"/>
</dbReference>
<organism evidence="4 5">
    <name type="scientific">Primorskyibacter sedentarius</name>
    <dbReference type="NCBI Taxonomy" id="745311"/>
    <lineage>
        <taxon>Bacteria</taxon>
        <taxon>Pseudomonadati</taxon>
        <taxon>Pseudomonadota</taxon>
        <taxon>Alphaproteobacteria</taxon>
        <taxon>Rhodobacterales</taxon>
        <taxon>Roseobacteraceae</taxon>
        <taxon>Primorskyibacter</taxon>
    </lineage>
</organism>
<dbReference type="EC" id="2.3.1.266" evidence="2"/>
<dbReference type="RefSeq" id="WP_243651849.1">
    <property type="nucleotide sequence ID" value="NZ_SLZU01000002.1"/>
</dbReference>
<reference evidence="4 5" key="1">
    <citation type="submission" date="2019-03" db="EMBL/GenBank/DDBJ databases">
        <title>Genomic Encyclopedia of Type Strains, Phase IV (KMG-IV): sequencing the most valuable type-strain genomes for metagenomic binning, comparative biology and taxonomic classification.</title>
        <authorList>
            <person name="Goeker M."/>
        </authorList>
    </citation>
    <scope>NUCLEOTIDE SEQUENCE [LARGE SCALE GENOMIC DNA]</scope>
    <source>
        <strain evidence="4 5">DSM 104836</strain>
    </source>
</reference>
<evidence type="ECO:0000313" key="5">
    <source>
        <dbReference type="Proteomes" id="UP000295696"/>
    </source>
</evidence>
<keyword evidence="1 4" id="KW-0808">Transferase</keyword>
<dbReference type="CDD" id="cd04301">
    <property type="entry name" value="NAT_SF"/>
    <property type="match status" value="1"/>
</dbReference>
<dbReference type="PROSITE" id="PS51186">
    <property type="entry name" value="GNAT"/>
    <property type="match status" value="1"/>
</dbReference>
<dbReference type="PANTHER" id="PTHR13947">
    <property type="entry name" value="GNAT FAMILY N-ACETYLTRANSFERASE"/>
    <property type="match status" value="1"/>
</dbReference>
<comment type="subcellular location">
    <subcellularLocation>
        <location evidence="2">Cytoplasm</location>
    </subcellularLocation>
</comment>
<dbReference type="Pfam" id="PF00583">
    <property type="entry name" value="Acetyltransf_1"/>
    <property type="match status" value="1"/>
</dbReference>
<keyword evidence="2" id="KW-0963">Cytoplasm</keyword>
<dbReference type="InterPro" id="IPR016181">
    <property type="entry name" value="Acyl_CoA_acyltransferase"/>
</dbReference>
<name>A0A4R3JKB3_9RHOB</name>
<dbReference type="PANTHER" id="PTHR13947:SF37">
    <property type="entry name" value="LD18367P"/>
    <property type="match status" value="1"/>
</dbReference>
<evidence type="ECO:0000259" key="3">
    <source>
        <dbReference type="PROSITE" id="PS51186"/>
    </source>
</evidence>
<dbReference type="InterPro" id="IPR000182">
    <property type="entry name" value="GNAT_dom"/>
</dbReference>
<dbReference type="GO" id="GO:0005737">
    <property type="term" value="C:cytoplasm"/>
    <property type="evidence" value="ECO:0007669"/>
    <property type="project" value="UniProtKB-SubCell"/>
</dbReference>
<evidence type="ECO:0000313" key="4">
    <source>
        <dbReference type="EMBL" id="TCS66632.1"/>
    </source>
</evidence>
<proteinExistence type="inferred from homology"/>
<dbReference type="EMBL" id="SLZU01000002">
    <property type="protein sequence ID" value="TCS66632.1"/>
    <property type="molecule type" value="Genomic_DNA"/>
</dbReference>
<gene>
    <name evidence="4" type="ORF">EDD52_102449</name>
</gene>
<dbReference type="AlphaFoldDB" id="A0A4R3JKB3"/>
<protein>
    <recommendedName>
        <fullName evidence="2">[Ribosomal protein bS18]-alanine N-acetyltransferase</fullName>
        <ecNumber evidence="2">2.3.1.266</ecNumber>
    </recommendedName>
</protein>
<comment type="similarity">
    <text evidence="2">Belongs to the acetyltransferase family. RimI subfamily.</text>
</comment>
<comment type="caution">
    <text evidence="4">The sequence shown here is derived from an EMBL/GenBank/DDBJ whole genome shotgun (WGS) entry which is preliminary data.</text>
</comment>
<keyword evidence="5" id="KW-1185">Reference proteome</keyword>
<comment type="function">
    <text evidence="2">Acetylates the N-terminal alanine of ribosomal protein bS18.</text>
</comment>
<comment type="catalytic activity">
    <reaction evidence="2">
        <text>N-terminal L-alanyl-[ribosomal protein bS18] + acetyl-CoA = N-terminal N(alpha)-acetyl-L-alanyl-[ribosomal protein bS18] + CoA + H(+)</text>
        <dbReference type="Rhea" id="RHEA:43756"/>
        <dbReference type="Rhea" id="RHEA-COMP:10676"/>
        <dbReference type="Rhea" id="RHEA-COMP:10677"/>
        <dbReference type="ChEBI" id="CHEBI:15378"/>
        <dbReference type="ChEBI" id="CHEBI:57287"/>
        <dbReference type="ChEBI" id="CHEBI:57288"/>
        <dbReference type="ChEBI" id="CHEBI:64718"/>
        <dbReference type="ChEBI" id="CHEBI:83683"/>
        <dbReference type="EC" id="2.3.1.266"/>
    </reaction>
</comment>
<feature type="domain" description="N-acetyltransferase" evidence="3">
    <location>
        <begin position="1"/>
        <end position="142"/>
    </location>
</feature>
<dbReference type="InterPro" id="IPR050769">
    <property type="entry name" value="NAT_camello-type"/>
</dbReference>
<dbReference type="NCBIfam" id="TIGR01575">
    <property type="entry name" value="rimI"/>
    <property type="match status" value="1"/>
</dbReference>
<evidence type="ECO:0000256" key="1">
    <source>
        <dbReference type="ARBA" id="ARBA00022679"/>
    </source>
</evidence>